<organism evidence="2 3">
    <name type="scientific">Oculimacula yallundae</name>
    <dbReference type="NCBI Taxonomy" id="86028"/>
    <lineage>
        <taxon>Eukaryota</taxon>
        <taxon>Fungi</taxon>
        <taxon>Dikarya</taxon>
        <taxon>Ascomycota</taxon>
        <taxon>Pezizomycotina</taxon>
        <taxon>Leotiomycetes</taxon>
        <taxon>Helotiales</taxon>
        <taxon>Ploettnerulaceae</taxon>
        <taxon>Oculimacula</taxon>
    </lineage>
</organism>
<sequence>MWLLDTSTLALRSFMGDDLPSYAILSHTWDEEEVSLQDVIDDHDSGNRSRSGAAGYIKIERCCAQALADGYEYAWVDTCCIDKTNSSELSEAINSMFRWYQNASECYAFLDDIESDSNLDKLGKSRWFSRGWTLQELIAPSNVVFFDRNWKKIGRRATLASTIERHTGIPSDVLVNYQQTLGHYSLAQTMSWASNRETTRAEDRAYSLLGLFSVSMPMLYGEGGDQAFLRRELQLEIIKSSVDHSIFAWIGHGNASTLEGPFAKSPDNFASCGNIVVDALADTLPYEMTNLGLRIKLYMSGEFNQLGSRGRGRWANLNCLHREDGSAVGIWLIGLHVANQYAPTKQLMRVESRNVRPSSNHQILVLTEVYLSDPVLRITASFGSPGQGNQPQKDRFCRVFADAIIRSGYVLESVKHWTVVEPPVADLSSSDGSCFFLKIPQLLVALGRPEELGILVFKDAVVGLRKFAIHLRLRPDRFSWAVTGPVTTRGHEEHDTKDLGLRNRSWLVDIADFGEERTARDVFGDKTLSIIVHRIIIAGKHGFDVRLDLKDKSSRGSGLSTLRTFFKNEPSKP</sequence>
<gene>
    <name evidence="2" type="ORF">VTL71DRAFT_382</name>
</gene>
<accession>A0ABR4D277</accession>
<keyword evidence="3" id="KW-1185">Reference proteome</keyword>
<name>A0ABR4D277_9HELO</name>
<comment type="caution">
    <text evidence="2">The sequence shown here is derived from an EMBL/GenBank/DDBJ whole genome shotgun (WGS) entry which is preliminary data.</text>
</comment>
<proteinExistence type="predicted"/>
<dbReference type="Proteomes" id="UP001595075">
    <property type="component" value="Unassembled WGS sequence"/>
</dbReference>
<dbReference type="Pfam" id="PF06985">
    <property type="entry name" value="HET"/>
    <property type="match status" value="1"/>
</dbReference>
<dbReference type="EMBL" id="JAZHXI010000001">
    <property type="protein sequence ID" value="KAL2075439.1"/>
    <property type="molecule type" value="Genomic_DNA"/>
</dbReference>
<dbReference type="PANTHER" id="PTHR10622:SF10">
    <property type="entry name" value="HET DOMAIN-CONTAINING PROTEIN"/>
    <property type="match status" value="1"/>
</dbReference>
<evidence type="ECO:0000259" key="1">
    <source>
        <dbReference type="Pfam" id="PF06985"/>
    </source>
</evidence>
<evidence type="ECO:0000313" key="3">
    <source>
        <dbReference type="Proteomes" id="UP001595075"/>
    </source>
</evidence>
<dbReference type="InterPro" id="IPR010730">
    <property type="entry name" value="HET"/>
</dbReference>
<protein>
    <recommendedName>
        <fullName evidence="1">Heterokaryon incompatibility domain-containing protein</fullName>
    </recommendedName>
</protein>
<dbReference type="PANTHER" id="PTHR10622">
    <property type="entry name" value="HET DOMAIN-CONTAINING PROTEIN"/>
    <property type="match status" value="1"/>
</dbReference>
<feature type="domain" description="Heterokaryon incompatibility" evidence="1">
    <location>
        <begin position="22"/>
        <end position="117"/>
    </location>
</feature>
<reference evidence="2 3" key="1">
    <citation type="journal article" date="2024" name="Commun. Biol.">
        <title>Comparative genomic analysis of thermophilic fungi reveals convergent evolutionary adaptations and gene losses.</title>
        <authorList>
            <person name="Steindorff A.S."/>
            <person name="Aguilar-Pontes M.V."/>
            <person name="Robinson A.J."/>
            <person name="Andreopoulos B."/>
            <person name="LaButti K."/>
            <person name="Kuo A."/>
            <person name="Mondo S."/>
            <person name="Riley R."/>
            <person name="Otillar R."/>
            <person name="Haridas S."/>
            <person name="Lipzen A."/>
            <person name="Grimwood J."/>
            <person name="Schmutz J."/>
            <person name="Clum A."/>
            <person name="Reid I.D."/>
            <person name="Moisan M.C."/>
            <person name="Butler G."/>
            <person name="Nguyen T.T.M."/>
            <person name="Dewar K."/>
            <person name="Conant G."/>
            <person name="Drula E."/>
            <person name="Henrissat B."/>
            <person name="Hansel C."/>
            <person name="Singer S."/>
            <person name="Hutchinson M.I."/>
            <person name="de Vries R.P."/>
            <person name="Natvig D.O."/>
            <person name="Powell A.J."/>
            <person name="Tsang A."/>
            <person name="Grigoriev I.V."/>
        </authorList>
    </citation>
    <scope>NUCLEOTIDE SEQUENCE [LARGE SCALE GENOMIC DNA]</scope>
    <source>
        <strain evidence="2 3">CBS 494.80</strain>
    </source>
</reference>
<evidence type="ECO:0000313" key="2">
    <source>
        <dbReference type="EMBL" id="KAL2075439.1"/>
    </source>
</evidence>